<dbReference type="Pfam" id="PF16220">
    <property type="entry name" value="DUF4880"/>
    <property type="match status" value="1"/>
</dbReference>
<dbReference type="PIRSF" id="PIRSF018266">
    <property type="entry name" value="FecR"/>
    <property type="match status" value="1"/>
</dbReference>
<keyword evidence="4" id="KW-1185">Reference proteome</keyword>
<evidence type="ECO:0000313" key="4">
    <source>
        <dbReference type="Proteomes" id="UP000216913"/>
    </source>
</evidence>
<dbReference type="Pfam" id="PF04773">
    <property type="entry name" value="FecR"/>
    <property type="match status" value="1"/>
</dbReference>
<dbReference type="GO" id="GO:0016989">
    <property type="term" value="F:sigma factor antagonist activity"/>
    <property type="evidence" value="ECO:0007669"/>
    <property type="project" value="TreeGrafter"/>
</dbReference>
<dbReference type="Gene3D" id="2.60.120.1440">
    <property type="match status" value="1"/>
</dbReference>
<sequence>MPRSMTDMSTPSDVVVRQAITWWARLQSGEADDGLRAACTRWIDADPAHRTAWQRVDLVAQGVSRVPAGLAHAALDRAPRVPRPQRRAVLRGLVAGAVLAGTGGLVYRHAPWQRLVADYSTDTGETREIALAEGLSLTLAGDTAIRTELRDERRAVSLLRGEILVRAAHLAVLQPVLNVDTGYGTLSAEEARFCVRRMVSGCRIDVYEGFVALHRDDVPGTLLMRAGESLTIAADGAARAGVADPDAAAWAQGLIVAQAWPLARLVRRLADNRVGLIRVDERVAELPISGVFPLYDAERALAAVAKSLPIAVQRRSRYWLSVGPREA</sequence>
<organism evidence="3 4">
    <name type="scientific">Bordetella genomosp. 5</name>
    <dbReference type="NCBI Taxonomy" id="1395608"/>
    <lineage>
        <taxon>Bacteria</taxon>
        <taxon>Pseudomonadati</taxon>
        <taxon>Pseudomonadota</taxon>
        <taxon>Betaproteobacteria</taxon>
        <taxon>Burkholderiales</taxon>
        <taxon>Alcaligenaceae</taxon>
        <taxon>Bordetella</taxon>
    </lineage>
</organism>
<dbReference type="PANTHER" id="PTHR30273">
    <property type="entry name" value="PERIPLASMIC SIGNAL SENSOR AND SIGMA FACTOR ACTIVATOR FECR-RELATED"/>
    <property type="match status" value="1"/>
</dbReference>
<dbReference type="InterPro" id="IPR012373">
    <property type="entry name" value="Ferrdict_sens_TM"/>
</dbReference>
<feature type="domain" description="FecR protein" evidence="1">
    <location>
        <begin position="118"/>
        <end position="211"/>
    </location>
</feature>
<proteinExistence type="predicted"/>
<accession>A0A261TJQ6</accession>
<dbReference type="InterPro" id="IPR032623">
    <property type="entry name" value="FecR_N"/>
</dbReference>
<evidence type="ECO:0000259" key="1">
    <source>
        <dbReference type="Pfam" id="PF04773"/>
    </source>
</evidence>
<evidence type="ECO:0000259" key="2">
    <source>
        <dbReference type="Pfam" id="PF16220"/>
    </source>
</evidence>
<evidence type="ECO:0008006" key="5">
    <source>
        <dbReference type="Google" id="ProtNLM"/>
    </source>
</evidence>
<reference evidence="3 4" key="1">
    <citation type="submission" date="2017-05" db="EMBL/GenBank/DDBJ databases">
        <title>Complete and WGS of Bordetella genogroups.</title>
        <authorList>
            <person name="Spilker T."/>
            <person name="LiPuma J."/>
        </authorList>
    </citation>
    <scope>NUCLEOTIDE SEQUENCE [LARGE SCALE GENOMIC DNA]</scope>
    <source>
        <strain evidence="3 4">AU10456</strain>
    </source>
</reference>
<name>A0A261TJQ6_9BORD</name>
<dbReference type="PANTHER" id="PTHR30273:SF2">
    <property type="entry name" value="PROTEIN FECR"/>
    <property type="match status" value="1"/>
</dbReference>
<dbReference type="InterPro" id="IPR006860">
    <property type="entry name" value="FecR"/>
</dbReference>
<gene>
    <name evidence="3" type="ORF">CAL25_14640</name>
</gene>
<feature type="domain" description="FecR N-terminal" evidence="2">
    <location>
        <begin position="17"/>
        <end position="56"/>
    </location>
</feature>
<evidence type="ECO:0000313" key="3">
    <source>
        <dbReference type="EMBL" id="OZI49270.1"/>
    </source>
</evidence>
<dbReference type="Proteomes" id="UP000216913">
    <property type="component" value="Unassembled WGS sequence"/>
</dbReference>
<comment type="caution">
    <text evidence="3">The sequence shown here is derived from an EMBL/GenBank/DDBJ whole genome shotgun (WGS) entry which is preliminary data.</text>
</comment>
<dbReference type="EMBL" id="NEVP01000008">
    <property type="protein sequence ID" value="OZI49270.1"/>
    <property type="molecule type" value="Genomic_DNA"/>
</dbReference>
<protein>
    <recommendedName>
        <fullName evidence="5">Iron dicitrate transport regulator FecR</fullName>
    </recommendedName>
</protein>
<dbReference type="AlphaFoldDB" id="A0A261TJQ6"/>